<organism evidence="1">
    <name type="scientific">Anguilla anguilla</name>
    <name type="common">European freshwater eel</name>
    <name type="synonym">Muraena anguilla</name>
    <dbReference type="NCBI Taxonomy" id="7936"/>
    <lineage>
        <taxon>Eukaryota</taxon>
        <taxon>Metazoa</taxon>
        <taxon>Chordata</taxon>
        <taxon>Craniata</taxon>
        <taxon>Vertebrata</taxon>
        <taxon>Euteleostomi</taxon>
        <taxon>Actinopterygii</taxon>
        <taxon>Neopterygii</taxon>
        <taxon>Teleostei</taxon>
        <taxon>Anguilliformes</taxon>
        <taxon>Anguillidae</taxon>
        <taxon>Anguilla</taxon>
    </lineage>
</organism>
<dbReference type="EMBL" id="GBXM01070784">
    <property type="protein sequence ID" value="JAH37793.1"/>
    <property type="molecule type" value="Transcribed_RNA"/>
</dbReference>
<dbReference type="AlphaFoldDB" id="A0A0E9SBC2"/>
<name>A0A0E9SBC2_ANGAN</name>
<evidence type="ECO:0000313" key="1">
    <source>
        <dbReference type="EMBL" id="JAH37793.1"/>
    </source>
</evidence>
<reference evidence="1" key="1">
    <citation type="submission" date="2014-11" db="EMBL/GenBank/DDBJ databases">
        <authorList>
            <person name="Amaro Gonzalez C."/>
        </authorList>
    </citation>
    <scope>NUCLEOTIDE SEQUENCE</scope>
</reference>
<protein>
    <submittedName>
        <fullName evidence="1">Uncharacterized protein</fullName>
    </submittedName>
</protein>
<sequence>MFKFISCKVTCQQFKTPGVRSIKNIHKNND</sequence>
<reference evidence="1" key="2">
    <citation type="journal article" date="2015" name="Fish Shellfish Immunol.">
        <title>Early steps in the European eel (Anguilla anguilla)-Vibrio vulnificus interaction in the gills: Role of the RtxA13 toxin.</title>
        <authorList>
            <person name="Callol A."/>
            <person name="Pajuelo D."/>
            <person name="Ebbesson L."/>
            <person name="Teles M."/>
            <person name="MacKenzie S."/>
            <person name="Amaro C."/>
        </authorList>
    </citation>
    <scope>NUCLEOTIDE SEQUENCE</scope>
</reference>
<accession>A0A0E9SBC2</accession>
<proteinExistence type="predicted"/>